<evidence type="ECO:0000256" key="4">
    <source>
        <dbReference type="ARBA" id="ARBA00022617"/>
    </source>
</evidence>
<dbReference type="CDD" id="cd16268">
    <property type="entry name" value="EF2_II"/>
    <property type="match status" value="1"/>
</dbReference>
<dbReference type="InterPro" id="IPR027417">
    <property type="entry name" value="P-loop_NTPase"/>
</dbReference>
<dbReference type="SMART" id="SM00838">
    <property type="entry name" value="EFG_C"/>
    <property type="match status" value="1"/>
</dbReference>
<dbReference type="RefSeq" id="XP_014570854.1">
    <property type="nucleotide sequence ID" value="XM_014715368.1"/>
</dbReference>
<dbReference type="PANTHER" id="PTHR42908:SF3">
    <property type="entry name" value="ELONGATION FACTOR-LIKE GTPASE 1"/>
    <property type="match status" value="1"/>
</dbReference>
<feature type="compositionally biased region" description="Acidic residues" evidence="13">
    <location>
        <begin position="220"/>
        <end position="234"/>
    </location>
</feature>
<dbReference type="GO" id="GO:0016491">
    <property type="term" value="F:oxidoreductase activity"/>
    <property type="evidence" value="ECO:0007669"/>
    <property type="project" value="InterPro"/>
</dbReference>
<dbReference type="Gene3D" id="3.90.1430.10">
    <property type="entry name" value="Yeast translation eEF2 (G' domain)"/>
    <property type="match status" value="1"/>
</dbReference>
<dbReference type="InParanoid" id="G7E077"/>
<feature type="compositionally biased region" description="Basic and acidic residues" evidence="13">
    <location>
        <begin position="191"/>
        <end position="208"/>
    </location>
</feature>
<dbReference type="eggNOG" id="KOG0467">
    <property type="taxonomic scope" value="Eukaryota"/>
</dbReference>
<dbReference type="NCBIfam" id="TIGR00231">
    <property type="entry name" value="small_GTP"/>
    <property type="match status" value="1"/>
</dbReference>
<keyword evidence="14" id="KW-0812">Transmembrane</keyword>
<dbReference type="Pfam" id="PF14492">
    <property type="entry name" value="EFG_III"/>
    <property type="match status" value="1"/>
</dbReference>
<feature type="region of interest" description="Disordered" evidence="13">
    <location>
        <begin position="453"/>
        <end position="483"/>
    </location>
</feature>
<feature type="compositionally biased region" description="Basic and acidic residues" evidence="13">
    <location>
        <begin position="453"/>
        <end position="464"/>
    </location>
</feature>
<dbReference type="Pfam" id="PF00679">
    <property type="entry name" value="EFG_C"/>
    <property type="match status" value="1"/>
</dbReference>
<feature type="domain" description="Cytochrome b5 heme-binding" evidence="15">
    <location>
        <begin position="1079"/>
        <end position="1158"/>
    </location>
</feature>
<dbReference type="PANTHER" id="PTHR42908">
    <property type="entry name" value="TRANSLATION ELONGATION FACTOR-RELATED"/>
    <property type="match status" value="1"/>
</dbReference>
<evidence type="ECO:0000256" key="6">
    <source>
        <dbReference type="ARBA" id="ARBA00022741"/>
    </source>
</evidence>
<dbReference type="GO" id="GO:0005829">
    <property type="term" value="C:cytosol"/>
    <property type="evidence" value="ECO:0007669"/>
    <property type="project" value="TreeGrafter"/>
</dbReference>
<dbReference type="InterPro" id="IPR006694">
    <property type="entry name" value="Fatty_acid_hydroxylase"/>
</dbReference>
<dbReference type="eggNOG" id="KOG0537">
    <property type="taxonomic scope" value="Eukaryota"/>
</dbReference>
<dbReference type="Gene3D" id="2.40.30.10">
    <property type="entry name" value="Translation factors"/>
    <property type="match status" value="1"/>
</dbReference>
<dbReference type="CDD" id="cd01885">
    <property type="entry name" value="EF2"/>
    <property type="match status" value="1"/>
</dbReference>
<feature type="transmembrane region" description="Helical" evidence="14">
    <location>
        <begin position="1289"/>
        <end position="1307"/>
    </location>
</feature>
<dbReference type="InterPro" id="IPR041095">
    <property type="entry name" value="EFG_II"/>
</dbReference>
<accession>G7E077</accession>
<evidence type="ECO:0000256" key="13">
    <source>
        <dbReference type="SAM" id="MobiDB-lite"/>
    </source>
</evidence>
<dbReference type="Gene3D" id="3.40.50.300">
    <property type="entry name" value="P-loop containing nucleotide triphosphate hydrolases"/>
    <property type="match status" value="1"/>
</dbReference>
<dbReference type="FunFam" id="3.30.70.870:FF:000002">
    <property type="entry name" value="Translation elongation factor 2"/>
    <property type="match status" value="1"/>
</dbReference>
<dbReference type="InterPro" id="IPR000640">
    <property type="entry name" value="EFG_V-like"/>
</dbReference>
<evidence type="ECO:0000259" key="16">
    <source>
        <dbReference type="PROSITE" id="PS51722"/>
    </source>
</evidence>
<evidence type="ECO:0000313" key="18">
    <source>
        <dbReference type="Proteomes" id="UP000009131"/>
    </source>
</evidence>
<dbReference type="Pfam" id="PF04116">
    <property type="entry name" value="FA_hydroxylase"/>
    <property type="match status" value="1"/>
</dbReference>
<dbReference type="FunCoup" id="G7E077">
    <property type="interactions" value="410"/>
</dbReference>
<dbReference type="EMBL" id="BABT02000076">
    <property type="protein sequence ID" value="GAA96237.1"/>
    <property type="molecule type" value="Genomic_DNA"/>
</dbReference>
<evidence type="ECO:0000256" key="8">
    <source>
        <dbReference type="ARBA" id="ARBA00023004"/>
    </source>
</evidence>
<dbReference type="Gene3D" id="3.30.70.240">
    <property type="match status" value="1"/>
</dbReference>
<dbReference type="SUPFAM" id="SSF54980">
    <property type="entry name" value="EF-G C-terminal domain-like"/>
    <property type="match status" value="2"/>
</dbReference>
<dbReference type="SUPFAM" id="SSF55856">
    <property type="entry name" value="Cytochrome b5-like heme/steroid binding domain"/>
    <property type="match status" value="1"/>
</dbReference>
<keyword evidence="8" id="KW-0408">Iron</keyword>
<keyword evidence="14" id="KW-1133">Transmembrane helix</keyword>
<name>G7E077_MIXOS</name>
<dbReference type="CDD" id="cd04096">
    <property type="entry name" value="eEF2_snRNP_like_C"/>
    <property type="match status" value="1"/>
</dbReference>
<dbReference type="PRINTS" id="PR00315">
    <property type="entry name" value="ELONGATNFCT"/>
</dbReference>
<dbReference type="GO" id="GO:0043022">
    <property type="term" value="F:ribosome binding"/>
    <property type="evidence" value="ECO:0007669"/>
    <property type="project" value="TreeGrafter"/>
</dbReference>
<dbReference type="Pfam" id="PF00173">
    <property type="entry name" value="Cyt-b5"/>
    <property type="match status" value="1"/>
</dbReference>
<feature type="region of interest" description="Disordered" evidence="13">
    <location>
        <begin position="191"/>
        <end position="234"/>
    </location>
</feature>
<dbReference type="CDD" id="cd16261">
    <property type="entry name" value="EF2_snRNP_III"/>
    <property type="match status" value="1"/>
</dbReference>
<dbReference type="PROSITE" id="PS00191">
    <property type="entry name" value="CYTOCHROME_B5_1"/>
    <property type="match status" value="1"/>
</dbReference>
<evidence type="ECO:0000256" key="12">
    <source>
        <dbReference type="ARBA" id="ARBA00081809"/>
    </source>
</evidence>
<dbReference type="GO" id="GO:0005506">
    <property type="term" value="F:iron ion binding"/>
    <property type="evidence" value="ECO:0007669"/>
    <property type="project" value="InterPro"/>
</dbReference>
<dbReference type="GO" id="GO:0042256">
    <property type="term" value="P:cytosolic ribosome assembly"/>
    <property type="evidence" value="ECO:0007669"/>
    <property type="project" value="TreeGrafter"/>
</dbReference>
<dbReference type="Proteomes" id="UP000009131">
    <property type="component" value="Unassembled WGS sequence"/>
</dbReference>
<dbReference type="Gene3D" id="3.30.230.10">
    <property type="match status" value="1"/>
</dbReference>
<keyword evidence="18" id="KW-1185">Reference proteome</keyword>
<reference evidence="17 18" key="2">
    <citation type="journal article" date="2012" name="Open Biol.">
        <title>Characteristics of nucleosomes and linker DNA regions on the genome of the basidiomycete Mixia osmundae revealed by mono- and dinucleosome mapping.</title>
        <authorList>
            <person name="Nishida H."/>
            <person name="Kondo S."/>
            <person name="Matsumoto T."/>
            <person name="Suzuki Y."/>
            <person name="Yoshikawa H."/>
            <person name="Taylor T.D."/>
            <person name="Sugiyama J."/>
        </authorList>
    </citation>
    <scope>NUCLEOTIDE SEQUENCE [LARGE SCALE GENOMIC DNA]</scope>
    <source>
        <strain evidence="18">CBS 9802 / IAM 14324 / JCM 22182 / KY 12970</strain>
    </source>
</reference>
<dbReference type="SUPFAM" id="SSF54211">
    <property type="entry name" value="Ribosomal protein S5 domain 2-like"/>
    <property type="match status" value="1"/>
</dbReference>
<reference evidence="17 18" key="1">
    <citation type="journal article" date="2011" name="J. Gen. Appl. Microbiol.">
        <title>Draft genome sequencing of the enigmatic basidiomycete Mixia osmundae.</title>
        <authorList>
            <person name="Nishida H."/>
            <person name="Nagatsuka Y."/>
            <person name="Sugiyama J."/>
        </authorList>
    </citation>
    <scope>NUCLEOTIDE SEQUENCE [LARGE SCALE GENOMIC DNA]</scope>
    <source>
        <strain evidence="18">CBS 9802 / IAM 14324 / JCM 22182 / KY 12970</strain>
    </source>
</reference>
<keyword evidence="5" id="KW-0479">Metal-binding</keyword>
<keyword evidence="2" id="KW-0963">Cytoplasm</keyword>
<dbReference type="SMART" id="SM01117">
    <property type="entry name" value="Cyt-b5"/>
    <property type="match status" value="1"/>
</dbReference>
<keyword evidence="7" id="KW-0378">Hydrolase</keyword>
<feature type="domain" description="Tr-type G" evidence="16">
    <location>
        <begin position="7"/>
        <end position="292"/>
    </location>
</feature>
<dbReference type="OrthoDB" id="364892at2759"/>
<keyword evidence="9" id="KW-0342">GTP-binding</keyword>
<gene>
    <name evidence="17" type="primary">Mo02901</name>
    <name evidence="17" type="ORF">E5Q_02901</name>
</gene>
<dbReference type="InterPro" id="IPR014721">
    <property type="entry name" value="Ribsml_uS5_D2-typ_fold_subgr"/>
</dbReference>
<comment type="caution">
    <text evidence="17">The sequence shown here is derived from an EMBL/GenBank/DDBJ whole genome shotgun (WGS) entry which is preliminary data.</text>
</comment>
<evidence type="ECO:0000256" key="1">
    <source>
        <dbReference type="ARBA" id="ARBA00004496"/>
    </source>
</evidence>
<comment type="catalytic activity">
    <reaction evidence="10">
        <text>GTP + H2O = GDP + phosphate + H(+)</text>
        <dbReference type="Rhea" id="RHEA:19669"/>
        <dbReference type="ChEBI" id="CHEBI:15377"/>
        <dbReference type="ChEBI" id="CHEBI:15378"/>
        <dbReference type="ChEBI" id="CHEBI:37565"/>
        <dbReference type="ChEBI" id="CHEBI:43474"/>
        <dbReference type="ChEBI" id="CHEBI:58189"/>
    </reaction>
</comment>
<dbReference type="Pfam" id="PF25118">
    <property type="entry name" value="EFL1"/>
    <property type="match status" value="1"/>
</dbReference>
<dbReference type="PRINTS" id="PR00363">
    <property type="entry name" value="CYTOCHROMEB5"/>
</dbReference>
<dbReference type="GO" id="GO:1990904">
    <property type="term" value="C:ribonucleoprotein complex"/>
    <property type="evidence" value="ECO:0007669"/>
    <property type="project" value="TreeGrafter"/>
</dbReference>
<dbReference type="SUPFAM" id="SSF50447">
    <property type="entry name" value="Translation proteins"/>
    <property type="match status" value="1"/>
</dbReference>
<dbReference type="OMA" id="FARCDIQ"/>
<dbReference type="eggNOG" id="KOG0539">
    <property type="taxonomic scope" value="Eukaryota"/>
</dbReference>
<organism evidence="17 18">
    <name type="scientific">Mixia osmundae (strain CBS 9802 / IAM 14324 / JCM 22182 / KY 12970)</name>
    <dbReference type="NCBI Taxonomy" id="764103"/>
    <lineage>
        <taxon>Eukaryota</taxon>
        <taxon>Fungi</taxon>
        <taxon>Dikarya</taxon>
        <taxon>Basidiomycota</taxon>
        <taxon>Pucciniomycotina</taxon>
        <taxon>Mixiomycetes</taxon>
        <taxon>Mixiales</taxon>
        <taxon>Mixiaceae</taxon>
        <taxon>Mixia</taxon>
    </lineage>
</organism>
<keyword evidence="3" id="KW-0690">Ribosome biogenesis</keyword>
<dbReference type="InterPro" id="IPR000795">
    <property type="entry name" value="T_Tr_GTP-bd_dom"/>
</dbReference>
<dbReference type="STRING" id="764103.G7E077"/>
<dbReference type="FunFam" id="3.10.120.10:FF:000007">
    <property type="entry name" value="Sulfite oxidase, mitochondrial"/>
    <property type="match status" value="1"/>
</dbReference>
<evidence type="ECO:0000256" key="14">
    <source>
        <dbReference type="SAM" id="Phobius"/>
    </source>
</evidence>
<dbReference type="CDD" id="cd01681">
    <property type="entry name" value="aeEF2_snRNP_like_IV"/>
    <property type="match status" value="1"/>
</dbReference>
<dbReference type="FunFam" id="3.40.50.300:FF:000746">
    <property type="entry name" value="Ribosome assembly protein 1"/>
    <property type="match status" value="1"/>
</dbReference>
<dbReference type="InterPro" id="IPR035647">
    <property type="entry name" value="EFG_III/V"/>
</dbReference>
<dbReference type="PROSITE" id="PS51722">
    <property type="entry name" value="G_TR_2"/>
    <property type="match status" value="1"/>
</dbReference>
<dbReference type="GO" id="GO:0008610">
    <property type="term" value="P:lipid biosynthetic process"/>
    <property type="evidence" value="ECO:0007669"/>
    <property type="project" value="InterPro"/>
</dbReference>
<dbReference type="SUPFAM" id="SSF52540">
    <property type="entry name" value="P-loop containing nucleoside triphosphate hydrolases"/>
    <property type="match status" value="1"/>
</dbReference>
<dbReference type="InterPro" id="IPR018506">
    <property type="entry name" value="Cyt_B5_heme-BS"/>
</dbReference>
<dbReference type="InterPro" id="IPR001199">
    <property type="entry name" value="Cyt_B5-like_heme/steroid-bd"/>
</dbReference>
<evidence type="ECO:0000259" key="15">
    <source>
        <dbReference type="PROSITE" id="PS50255"/>
    </source>
</evidence>
<dbReference type="GO" id="GO:0005525">
    <property type="term" value="F:GTP binding"/>
    <property type="evidence" value="ECO:0007669"/>
    <property type="project" value="UniProtKB-KW"/>
</dbReference>
<dbReference type="PROSITE" id="PS50255">
    <property type="entry name" value="CYTOCHROME_B5_2"/>
    <property type="match status" value="1"/>
</dbReference>
<evidence type="ECO:0000256" key="3">
    <source>
        <dbReference type="ARBA" id="ARBA00022517"/>
    </source>
</evidence>
<evidence type="ECO:0000256" key="9">
    <source>
        <dbReference type="ARBA" id="ARBA00023134"/>
    </source>
</evidence>
<dbReference type="Gene3D" id="3.10.120.10">
    <property type="entry name" value="Cytochrome b5-like heme/steroid binding domain"/>
    <property type="match status" value="1"/>
</dbReference>
<comment type="subcellular location">
    <subcellularLocation>
        <location evidence="1">Cytoplasm</location>
    </subcellularLocation>
</comment>
<evidence type="ECO:0000256" key="7">
    <source>
        <dbReference type="ARBA" id="ARBA00022801"/>
    </source>
</evidence>
<keyword evidence="14" id="KW-0472">Membrane</keyword>
<feature type="transmembrane region" description="Helical" evidence="14">
    <location>
        <begin position="1241"/>
        <end position="1258"/>
    </location>
</feature>
<sequence length="1442" mass="160868">MSRYEATSTRSIALVAHVDHGKSSYADSLLASNGIISTRLAGSIRYLDSREDEQEKGITMESSAVSLKYKVMRKIAGQDAPVEESFLINLIDSPGHIDFSSEVAAALRVTDGALVLVDAVEGVCTQTITVLRQVWLERLRPILVINKMDRLITELKLAPIEAHHHLFQLVEQVNAVIGSLYADDRQGSDAQWRESREARLREKTERAQEVAMSGANEAPTTEDDGVDEAEPAGDDEEDTYFAPENGNVIFASAIDGWAFRIATFAHIHAVRLGIQETKLRKVLWGDFFLDPKSKRVLSRKHLGQRNLKPMFVQFVLENIWSIYDNVSLNPNVDKVGKIVSALGLKIRPMDLKSKDSRNLLVAIFSQWLPLASCTFRAVVEQIPGPSDAQSVRLPRVLHPELPVTSKKVEPKNDLERALYSADRSSPHTVVYVSKMFSVATASLPQYQRRQLTAEEMRDRGRQSRADGLQSSTGIVQADGGSDALSRKINEAEPEEPIPANAETLIGFARVFSGEISLGQELFAVMPKYTTRLPASEPTNAKHITTVRVDRLYMLMGRELVVVDKVPAGHVVGIGGLEGKVTRNATLCAHIDSTPNLSDGDVTNNALVNLTGRTLTSAPIVRVALEPCNPAEMPKLIEGLKLLNQADPAVETLLQETGEHVILTAGELHLERCLRDLRERFAKIAIQASPPIVPFRETAVKGSDMAPTKTKDAPRGTIETTVAEGLVKLVSRARPLPRAVADFLAANAPSIRLLYDATPDEQRSTDSDRPLDARPQLQPDVFWKRLDTLFEAAGKEWIGASDRVWSFGPRRIGANILFDETGGSGRSLRKRLPSEVNGSTKDDDAHLFDDAIETAFQLSTLRGPLCAEPITDMAFSLTSISFDETQASEVRSKLSQLTGSMISASQDAFKQGLLDWSPRLLLAVYSCDIQATAEVLGKVYGVLAKRRGRITLEEIKEGTSYFTIASLLPVVESFGFADEIRKRTSGAASPQLVFYGFEMLDIDPFWVPSTEEELEDLGEKSDRENVAKKYMDAVRARKGMFVERKISRTYLRIDKQPIIRRDMGAVDSTAPGPRKVNKRQRIFLAADVAKHARPGDCWVTRQGKVYNVTSFVEDHPGGDDLILGWAGKDVEQVMNDPVEHSHSDSAFEMMEEYQVGIIGTEETIVKADFEMVGDEYHPDETSVEQDYAKNQFLDLKEPLLMQVLQSNWSKSFYLQQVHQPRHLSEPARLFGPWYLEMLTRTQWFVVPIFWLPIAAYLFAQSFAQQQGTSLPEAALSNNLLTVAAGIRSDMVVGAMSAFAIGVFLWTILEYTLHRFLFHVDDALPDHPIFLTLHFLLHGIHHYLPMDRLRLVMPPTLFGALQWPFTRLAYRLLPTWFANAGIAGAFVSYVGYDMCHYALHHTKLPQYLKTMKTYHMYHHYKNPDLGFGVTSKIWDYAFGTRLDI</sequence>
<dbReference type="InterPro" id="IPR005225">
    <property type="entry name" value="Small_GTP-bd"/>
</dbReference>
<dbReference type="InterPro" id="IPR036400">
    <property type="entry name" value="Cyt_B5-like_heme/steroid_sf"/>
</dbReference>
<evidence type="ECO:0000256" key="10">
    <source>
        <dbReference type="ARBA" id="ARBA00048548"/>
    </source>
</evidence>
<evidence type="ECO:0000256" key="5">
    <source>
        <dbReference type="ARBA" id="ARBA00022723"/>
    </source>
</evidence>
<dbReference type="Gene3D" id="3.30.70.870">
    <property type="entry name" value="Elongation Factor G (Translational Gtpase), domain 3"/>
    <property type="match status" value="1"/>
</dbReference>
<keyword evidence="4" id="KW-0349">Heme</keyword>
<feature type="transmembrane region" description="Helical" evidence="14">
    <location>
        <begin position="1374"/>
        <end position="1397"/>
    </location>
</feature>
<dbReference type="GO" id="GO:0020037">
    <property type="term" value="F:heme binding"/>
    <property type="evidence" value="ECO:0007669"/>
    <property type="project" value="InterPro"/>
</dbReference>
<dbReference type="HOGENOM" id="CLU_002794_3_1_1"/>
<keyword evidence="6" id="KW-0547">Nucleotide-binding</keyword>
<dbReference type="GO" id="GO:0003924">
    <property type="term" value="F:GTPase activity"/>
    <property type="evidence" value="ECO:0007669"/>
    <property type="project" value="InterPro"/>
</dbReference>
<dbReference type="FunFam" id="3.30.70.240:FF:000006">
    <property type="entry name" value="Elongation factor like GTPase 1"/>
    <property type="match status" value="1"/>
</dbReference>
<evidence type="ECO:0000256" key="11">
    <source>
        <dbReference type="ARBA" id="ARBA00068031"/>
    </source>
</evidence>
<proteinExistence type="predicted"/>
<dbReference type="InterPro" id="IPR056752">
    <property type="entry name" value="EFL1"/>
</dbReference>
<dbReference type="InterPro" id="IPR009000">
    <property type="entry name" value="Transl_B-barrel_sf"/>
</dbReference>
<evidence type="ECO:0000313" key="17">
    <source>
        <dbReference type="EMBL" id="GAA96237.1"/>
    </source>
</evidence>
<dbReference type="InterPro" id="IPR020568">
    <property type="entry name" value="Ribosomal_Su5_D2-typ_SF"/>
</dbReference>
<dbReference type="Pfam" id="PF00009">
    <property type="entry name" value="GTP_EFTU"/>
    <property type="match status" value="1"/>
</dbReference>
<evidence type="ECO:0000256" key="2">
    <source>
        <dbReference type="ARBA" id="ARBA00022490"/>
    </source>
</evidence>
<dbReference type="FunFam" id="3.90.1430.10:FF:000002">
    <property type="entry name" value="Elongation factor like GTPase 1"/>
    <property type="match status" value="1"/>
</dbReference>
<protein>
    <recommendedName>
        <fullName evidence="11">Ribosome assembly protein 1</fullName>
    </recommendedName>
    <alternativeName>
        <fullName evidence="12">Elongation factor-like 1</fullName>
    </alternativeName>
</protein>